<dbReference type="InterPro" id="IPR007278">
    <property type="entry name" value="DUF397"/>
</dbReference>
<evidence type="ECO:0000313" key="2">
    <source>
        <dbReference type="EMBL" id="ARF73695.1"/>
    </source>
</evidence>
<dbReference type="KEGG" id="kab:B7C62_16555"/>
<keyword evidence="3" id="KW-1185">Reference proteome</keyword>
<organism evidence="2 3">
    <name type="scientific">Kitasatospora albolonga</name>
    <dbReference type="NCBI Taxonomy" id="68173"/>
    <lineage>
        <taxon>Bacteria</taxon>
        <taxon>Bacillati</taxon>
        <taxon>Actinomycetota</taxon>
        <taxon>Actinomycetes</taxon>
        <taxon>Kitasatosporales</taxon>
        <taxon>Streptomycetaceae</taxon>
        <taxon>Kitasatospora</taxon>
    </lineage>
</organism>
<evidence type="ECO:0000313" key="3">
    <source>
        <dbReference type="Proteomes" id="UP000192251"/>
    </source>
</evidence>
<proteinExistence type="predicted"/>
<dbReference type="RefSeq" id="WP_084747480.1">
    <property type="nucleotide sequence ID" value="NZ_CP020563.1"/>
</dbReference>
<dbReference type="Proteomes" id="UP000192251">
    <property type="component" value="Chromosome"/>
</dbReference>
<sequence length="62" mass="6712">MPAYKFVKSSYSGGNAEQECVEVARNIPRTVAVRDSKRPGGPVVTVAPAAWGAFTADLRRQF</sequence>
<feature type="domain" description="DUF397" evidence="1">
    <location>
        <begin position="6"/>
        <end position="59"/>
    </location>
</feature>
<dbReference type="Pfam" id="PF04149">
    <property type="entry name" value="DUF397"/>
    <property type="match status" value="1"/>
</dbReference>
<accession>A0ABC8BVB9</accession>
<name>A0ABC8BVB9_9ACTN</name>
<dbReference type="AlphaFoldDB" id="A0ABC8BVB9"/>
<reference evidence="2 3" key="1">
    <citation type="submission" date="2017-04" db="EMBL/GenBank/DDBJ databases">
        <title>The complete genome sequence of Streptomyces albolongus YIM 101047, the producer of novel bafilomycins and novel odoriferous sesquiterpenoids.</title>
        <authorList>
            <person name="Yin M."/>
            <person name="Jiang Y."/>
        </authorList>
    </citation>
    <scope>NUCLEOTIDE SEQUENCE [LARGE SCALE GENOMIC DNA]</scope>
    <source>
        <strain evidence="2 3">YIM 101047</strain>
    </source>
</reference>
<evidence type="ECO:0000259" key="1">
    <source>
        <dbReference type="Pfam" id="PF04149"/>
    </source>
</evidence>
<gene>
    <name evidence="2" type="ORF">B7C62_16555</name>
</gene>
<protein>
    <submittedName>
        <fullName evidence="2">DUF397 domain-containing protein</fullName>
    </submittedName>
</protein>
<dbReference type="EMBL" id="CP020563">
    <property type="protein sequence ID" value="ARF73695.1"/>
    <property type="molecule type" value="Genomic_DNA"/>
</dbReference>